<organism evidence="2 3">
    <name type="scientific">Naematelia encephala</name>
    <dbReference type="NCBI Taxonomy" id="71784"/>
    <lineage>
        <taxon>Eukaryota</taxon>
        <taxon>Fungi</taxon>
        <taxon>Dikarya</taxon>
        <taxon>Basidiomycota</taxon>
        <taxon>Agaricomycotina</taxon>
        <taxon>Tremellomycetes</taxon>
        <taxon>Tremellales</taxon>
        <taxon>Naemateliaceae</taxon>
        <taxon>Naematelia</taxon>
    </lineage>
</organism>
<dbReference type="Proteomes" id="UP000193986">
    <property type="component" value="Unassembled WGS sequence"/>
</dbReference>
<feature type="compositionally biased region" description="Polar residues" evidence="1">
    <location>
        <begin position="98"/>
        <end position="110"/>
    </location>
</feature>
<accession>A0A1Y2B4R8</accession>
<keyword evidence="3" id="KW-1185">Reference proteome</keyword>
<feature type="compositionally biased region" description="Polar residues" evidence="1">
    <location>
        <begin position="154"/>
        <end position="164"/>
    </location>
</feature>
<feature type="compositionally biased region" description="Polar residues" evidence="1">
    <location>
        <begin position="62"/>
        <end position="84"/>
    </location>
</feature>
<dbReference type="InParanoid" id="A0A1Y2B4R8"/>
<name>A0A1Y2B4R8_9TREE</name>
<dbReference type="EMBL" id="MCFC01000023">
    <property type="protein sequence ID" value="ORY29821.1"/>
    <property type="molecule type" value="Genomic_DNA"/>
</dbReference>
<evidence type="ECO:0000313" key="3">
    <source>
        <dbReference type="Proteomes" id="UP000193986"/>
    </source>
</evidence>
<reference evidence="2 3" key="1">
    <citation type="submission" date="2016-07" db="EMBL/GenBank/DDBJ databases">
        <title>Pervasive Adenine N6-methylation of Active Genes in Fungi.</title>
        <authorList>
            <consortium name="DOE Joint Genome Institute"/>
            <person name="Mondo S.J."/>
            <person name="Dannebaum R.O."/>
            <person name="Kuo R.C."/>
            <person name="Labutti K."/>
            <person name="Haridas S."/>
            <person name="Kuo A."/>
            <person name="Salamov A."/>
            <person name="Ahrendt S.R."/>
            <person name="Lipzen A."/>
            <person name="Sullivan W."/>
            <person name="Andreopoulos W.B."/>
            <person name="Clum A."/>
            <person name="Lindquist E."/>
            <person name="Daum C."/>
            <person name="Ramamoorthy G.K."/>
            <person name="Gryganskyi A."/>
            <person name="Culley D."/>
            <person name="Magnuson J.K."/>
            <person name="James T.Y."/>
            <person name="O'Malley M.A."/>
            <person name="Stajich J.E."/>
            <person name="Spatafora J.W."/>
            <person name="Visel A."/>
            <person name="Grigoriev I.V."/>
        </authorList>
    </citation>
    <scope>NUCLEOTIDE SEQUENCE [LARGE SCALE GENOMIC DNA]</scope>
    <source>
        <strain evidence="2 3">68-887.2</strain>
    </source>
</reference>
<sequence>MAIEFFFQGKTTDGTQPPDPRIMYSVCDPPTRRFAEVQWTELTEEDFRARPDSSTMTILNASFSTTTMRETGTRSESSNATINTNHERPPLLDWTCFTDETPSEASTTAGDPQRDLEADSTSFDADGQSRPASEGRYDGQTKSAEDRERDGYSWDTNSASKVPC</sequence>
<evidence type="ECO:0000256" key="1">
    <source>
        <dbReference type="SAM" id="MobiDB-lite"/>
    </source>
</evidence>
<gene>
    <name evidence="2" type="ORF">BCR39DRAFT_531143</name>
</gene>
<proteinExistence type="predicted"/>
<feature type="compositionally biased region" description="Basic and acidic residues" evidence="1">
    <location>
        <begin position="133"/>
        <end position="152"/>
    </location>
</feature>
<comment type="caution">
    <text evidence="2">The sequence shown here is derived from an EMBL/GenBank/DDBJ whole genome shotgun (WGS) entry which is preliminary data.</text>
</comment>
<dbReference type="AlphaFoldDB" id="A0A1Y2B4R8"/>
<feature type="region of interest" description="Disordered" evidence="1">
    <location>
        <begin position="62"/>
        <end position="164"/>
    </location>
</feature>
<protein>
    <submittedName>
        <fullName evidence="2">Uncharacterized protein</fullName>
    </submittedName>
</protein>
<evidence type="ECO:0000313" key="2">
    <source>
        <dbReference type="EMBL" id="ORY29821.1"/>
    </source>
</evidence>